<keyword evidence="6" id="KW-0067">ATP-binding</keyword>
<evidence type="ECO:0000256" key="9">
    <source>
        <dbReference type="ARBA" id="ARBA00023157"/>
    </source>
</evidence>
<keyword evidence="10" id="KW-0675">Receptor</keyword>
<dbReference type="GO" id="GO:0005886">
    <property type="term" value="C:plasma membrane"/>
    <property type="evidence" value="ECO:0007669"/>
    <property type="project" value="UniProtKB-SubCell"/>
</dbReference>
<dbReference type="InterPro" id="IPR048525">
    <property type="entry name" value="DDR1-2_DS-like"/>
</dbReference>
<dbReference type="EMBL" id="CAJOBC010001854">
    <property type="protein sequence ID" value="CAF3702396.1"/>
    <property type="molecule type" value="Genomic_DNA"/>
</dbReference>
<feature type="transmembrane region" description="Helical" evidence="12">
    <location>
        <begin position="369"/>
        <end position="389"/>
    </location>
</feature>
<keyword evidence="3 12" id="KW-0812">Transmembrane</keyword>
<evidence type="ECO:0000256" key="7">
    <source>
        <dbReference type="ARBA" id="ARBA00022989"/>
    </source>
</evidence>
<dbReference type="InterPro" id="IPR008979">
    <property type="entry name" value="Galactose-bd-like_sf"/>
</dbReference>
<dbReference type="SUPFAM" id="SSF49785">
    <property type="entry name" value="Galactose-binding domain-like"/>
    <property type="match status" value="1"/>
</dbReference>
<feature type="domain" description="F5/8 type C" evidence="14">
    <location>
        <begin position="6"/>
        <end position="157"/>
    </location>
</feature>
<dbReference type="InterPro" id="IPR008266">
    <property type="entry name" value="Tyr_kinase_AS"/>
</dbReference>
<keyword evidence="5" id="KW-0547">Nucleotide-binding</keyword>
<evidence type="ECO:0000256" key="2">
    <source>
        <dbReference type="ARBA" id="ARBA00022475"/>
    </source>
</evidence>
<dbReference type="Pfam" id="PF07714">
    <property type="entry name" value="PK_Tyr_Ser-Thr"/>
    <property type="match status" value="1"/>
</dbReference>
<dbReference type="PANTHER" id="PTHR24416">
    <property type="entry name" value="TYROSINE-PROTEIN KINASE RECEPTOR"/>
    <property type="match status" value="1"/>
</dbReference>
<dbReference type="PROSITE" id="PS50011">
    <property type="entry name" value="PROTEIN_KINASE_DOM"/>
    <property type="match status" value="1"/>
</dbReference>
<dbReference type="Pfam" id="PF21114">
    <property type="entry name" value="DDR1-2_DS-like"/>
    <property type="match status" value="1"/>
</dbReference>
<evidence type="ECO:0000256" key="11">
    <source>
        <dbReference type="ARBA" id="ARBA00023180"/>
    </source>
</evidence>
<dbReference type="Gene3D" id="2.60.120.1190">
    <property type="match status" value="1"/>
</dbReference>
<dbReference type="EMBL" id="CAJOBA010006535">
    <property type="protein sequence ID" value="CAF3775639.1"/>
    <property type="molecule type" value="Genomic_DNA"/>
</dbReference>
<dbReference type="CDD" id="cd00192">
    <property type="entry name" value="PTKc"/>
    <property type="match status" value="1"/>
</dbReference>
<dbReference type="Proteomes" id="UP000681722">
    <property type="component" value="Unassembled WGS sequence"/>
</dbReference>
<proteinExistence type="predicted"/>
<dbReference type="GO" id="GO:0038062">
    <property type="term" value="F:protein tyrosine kinase collagen receptor activity"/>
    <property type="evidence" value="ECO:0007669"/>
    <property type="project" value="TreeGrafter"/>
</dbReference>
<keyword evidence="2" id="KW-1003">Cell membrane</keyword>
<dbReference type="Proteomes" id="UP000682733">
    <property type="component" value="Unassembled WGS sequence"/>
</dbReference>
<evidence type="ECO:0000256" key="8">
    <source>
        <dbReference type="ARBA" id="ARBA00023136"/>
    </source>
</evidence>
<evidence type="ECO:0000313" key="17">
    <source>
        <dbReference type="EMBL" id="CAF3702396.1"/>
    </source>
</evidence>
<evidence type="ECO:0000256" key="4">
    <source>
        <dbReference type="ARBA" id="ARBA00022729"/>
    </source>
</evidence>
<sequence>MATETCQQPIGLENKILDSAFSASSIANKNTQPHYARIRSETNGWCPSRPITPDTYEYLEINLINLTVITLLEIQGGNQLKKEQFADYFRLEYKRHEDGEWIRYKSFTGQEKLNGNINNYIPAMREILPLIVARRIRIIPVTDISKKVCIRLELYGCPSKDGLLSYSMPQGDKRGFNMLFIDNTYDGKNLNGTLIDGLGQLTDGVLGTDNYLADGGIGKVGYDWIGWKKGPERLSSVDLIFNFDNQRNFSLIKIYTNNMFSKDISLFDSVTIATSLDGLKFESELMYYPIHQDYLSMKSRFVEIPLKFLIGKTLKITLLFNKKWILISEVKFESSVILSNTIRKPNTIRHLFPIVAEDKLLNKLQQLKYLLVSIVALIVSIVILIVFTLRCTQNCKNKQVNKMSTYLGYTPISIKFPHNKIGCCYNNNTRTLSSDGNSTCSISNTDVRQNSSPHQTLLVLTTTSSNHTPKNTVYQTLINPYLTATTDYENDNMITNPYSSIDVCSNDKEATDEPINIQGPCGNCTYEMKSDANTVSSLLVVNDEQLIVEEKFGSGTFGMLYRGYVFLRHPEDTLKSVLIKSLSNNANDEAKKCYEKEYEILSQIQHANITSLLCYTTKNNYLVMEHSDLGDLYTFLSITSKEKKNLSTNIRLLFTNQIADAMCYLESKNIIHRDLSARNCLIYPEYELKLTNSAMASPQFSTHYYQINNKLYPLRWIAPESIAKTRFTSQSDVWGFGICLWEIMTDCSCLPYATLSDEEVLYCLLAMSKTPAVKKRLQLSRPECLSRELLDLMLECWRPYQDRPTFRDIHKFLNNRTDGMML</sequence>
<dbReference type="Gene3D" id="3.30.200.20">
    <property type="entry name" value="Phosphorylase Kinase, domain 1"/>
    <property type="match status" value="1"/>
</dbReference>
<evidence type="ECO:0000313" key="16">
    <source>
        <dbReference type="EMBL" id="CAF1006579.1"/>
    </source>
</evidence>
<dbReference type="EMBL" id="CAJNOQ010001854">
    <property type="protein sequence ID" value="CAF0923382.1"/>
    <property type="molecule type" value="Genomic_DNA"/>
</dbReference>
<keyword evidence="8 12" id="KW-0472">Membrane</keyword>
<dbReference type="GO" id="GO:0005518">
    <property type="term" value="F:collagen binding"/>
    <property type="evidence" value="ECO:0007669"/>
    <property type="project" value="TreeGrafter"/>
</dbReference>
<dbReference type="PROSITE" id="PS50022">
    <property type="entry name" value="FA58C_3"/>
    <property type="match status" value="1"/>
</dbReference>
<dbReference type="GO" id="GO:0051897">
    <property type="term" value="P:positive regulation of phosphatidylinositol 3-kinase/protein kinase B signal transduction"/>
    <property type="evidence" value="ECO:0007669"/>
    <property type="project" value="TreeGrafter"/>
</dbReference>
<accession>A0A814B574</accession>
<name>A0A814B574_9BILA</name>
<evidence type="ECO:0000259" key="14">
    <source>
        <dbReference type="PROSITE" id="PS50022"/>
    </source>
</evidence>
<keyword evidence="9" id="KW-1015">Disulfide bond</keyword>
<dbReference type="SMART" id="SM00231">
    <property type="entry name" value="FA58C"/>
    <property type="match status" value="1"/>
</dbReference>
<evidence type="ECO:0000256" key="1">
    <source>
        <dbReference type="ARBA" id="ARBA00004251"/>
    </source>
</evidence>
<dbReference type="InterPro" id="IPR001245">
    <property type="entry name" value="Ser-Thr/Tyr_kinase_cat_dom"/>
</dbReference>
<evidence type="ECO:0000313" key="15">
    <source>
        <dbReference type="EMBL" id="CAF0923382.1"/>
    </source>
</evidence>
<dbReference type="OrthoDB" id="6071166at2759"/>
<dbReference type="AlphaFoldDB" id="A0A814B574"/>
<dbReference type="GO" id="GO:0005524">
    <property type="term" value="F:ATP binding"/>
    <property type="evidence" value="ECO:0007669"/>
    <property type="project" value="UniProtKB-KW"/>
</dbReference>
<keyword evidence="7 12" id="KW-1133">Transmembrane helix</keyword>
<evidence type="ECO:0000313" key="19">
    <source>
        <dbReference type="Proteomes" id="UP000663829"/>
    </source>
</evidence>
<dbReference type="SUPFAM" id="SSF56112">
    <property type="entry name" value="Protein kinase-like (PK-like)"/>
    <property type="match status" value="1"/>
</dbReference>
<dbReference type="Pfam" id="PF00754">
    <property type="entry name" value="F5_F8_type_C"/>
    <property type="match status" value="1"/>
</dbReference>
<evidence type="ECO:0000259" key="13">
    <source>
        <dbReference type="PROSITE" id="PS50011"/>
    </source>
</evidence>
<gene>
    <name evidence="15" type="ORF">GPM918_LOCUS9780</name>
    <name evidence="16" type="ORF">OVA965_LOCUS14827</name>
    <name evidence="17" type="ORF">SRO942_LOCUS9781</name>
    <name evidence="18" type="ORF">TMI583_LOCUS14831</name>
</gene>
<dbReference type="GO" id="GO:0043235">
    <property type="term" value="C:receptor complex"/>
    <property type="evidence" value="ECO:0007669"/>
    <property type="project" value="TreeGrafter"/>
</dbReference>
<comment type="caution">
    <text evidence="15">The sequence shown here is derived from an EMBL/GenBank/DDBJ whole genome shotgun (WGS) entry which is preliminary data.</text>
</comment>
<dbReference type="Gene3D" id="1.10.510.10">
    <property type="entry name" value="Transferase(Phosphotransferase) domain 1"/>
    <property type="match status" value="1"/>
</dbReference>
<keyword evidence="19" id="KW-1185">Reference proteome</keyword>
<dbReference type="EMBL" id="CAJNOK010006527">
    <property type="protein sequence ID" value="CAF1006579.1"/>
    <property type="molecule type" value="Genomic_DNA"/>
</dbReference>
<dbReference type="PRINTS" id="PR00109">
    <property type="entry name" value="TYRKINASE"/>
</dbReference>
<keyword evidence="4" id="KW-0732">Signal</keyword>
<evidence type="ECO:0000256" key="5">
    <source>
        <dbReference type="ARBA" id="ARBA00022741"/>
    </source>
</evidence>
<dbReference type="Proteomes" id="UP000677228">
    <property type="component" value="Unassembled WGS sequence"/>
</dbReference>
<dbReference type="PROSITE" id="PS00109">
    <property type="entry name" value="PROTEIN_KINASE_TYR"/>
    <property type="match status" value="1"/>
</dbReference>
<evidence type="ECO:0000313" key="18">
    <source>
        <dbReference type="EMBL" id="CAF3775639.1"/>
    </source>
</evidence>
<dbReference type="PANTHER" id="PTHR24416:SF580">
    <property type="entry name" value="DISCOIDIN DOMAIN RECEPTOR, ISOFORM F"/>
    <property type="match status" value="1"/>
</dbReference>
<protein>
    <submittedName>
        <fullName evidence="15">Uncharacterized protein</fullName>
    </submittedName>
</protein>
<dbReference type="Gene3D" id="2.60.120.260">
    <property type="entry name" value="Galactose-binding domain-like"/>
    <property type="match status" value="1"/>
</dbReference>
<dbReference type="InterPro" id="IPR050122">
    <property type="entry name" value="RTK"/>
</dbReference>
<keyword evidence="11" id="KW-0325">Glycoprotein</keyword>
<comment type="subcellular location">
    <subcellularLocation>
        <location evidence="1">Cell membrane</location>
        <topology evidence="1">Single-pass type I membrane protein</topology>
    </subcellularLocation>
</comment>
<evidence type="ECO:0000256" key="3">
    <source>
        <dbReference type="ARBA" id="ARBA00022692"/>
    </source>
</evidence>
<evidence type="ECO:0000256" key="12">
    <source>
        <dbReference type="SAM" id="Phobius"/>
    </source>
</evidence>
<evidence type="ECO:0000256" key="6">
    <source>
        <dbReference type="ARBA" id="ARBA00022840"/>
    </source>
</evidence>
<dbReference type="Proteomes" id="UP000663829">
    <property type="component" value="Unassembled WGS sequence"/>
</dbReference>
<organism evidence="15 19">
    <name type="scientific">Didymodactylos carnosus</name>
    <dbReference type="NCBI Taxonomy" id="1234261"/>
    <lineage>
        <taxon>Eukaryota</taxon>
        <taxon>Metazoa</taxon>
        <taxon>Spiralia</taxon>
        <taxon>Gnathifera</taxon>
        <taxon>Rotifera</taxon>
        <taxon>Eurotatoria</taxon>
        <taxon>Bdelloidea</taxon>
        <taxon>Philodinida</taxon>
        <taxon>Philodinidae</taxon>
        <taxon>Didymodactylos</taxon>
    </lineage>
</organism>
<dbReference type="InterPro" id="IPR000719">
    <property type="entry name" value="Prot_kinase_dom"/>
</dbReference>
<reference evidence="15" key="1">
    <citation type="submission" date="2021-02" db="EMBL/GenBank/DDBJ databases">
        <authorList>
            <person name="Nowell W R."/>
        </authorList>
    </citation>
    <scope>NUCLEOTIDE SEQUENCE</scope>
</reference>
<feature type="domain" description="Protein kinase" evidence="13">
    <location>
        <begin position="546"/>
        <end position="813"/>
    </location>
</feature>
<dbReference type="InterPro" id="IPR011009">
    <property type="entry name" value="Kinase-like_dom_sf"/>
</dbReference>
<dbReference type="InterPro" id="IPR000421">
    <property type="entry name" value="FA58C"/>
</dbReference>
<evidence type="ECO:0000256" key="10">
    <source>
        <dbReference type="ARBA" id="ARBA00023170"/>
    </source>
</evidence>
<dbReference type="GO" id="GO:0010976">
    <property type="term" value="P:positive regulation of neuron projection development"/>
    <property type="evidence" value="ECO:0007669"/>
    <property type="project" value="TreeGrafter"/>
</dbReference>